<dbReference type="Proteomes" id="UP001152797">
    <property type="component" value="Unassembled WGS sequence"/>
</dbReference>
<evidence type="ECO:0000313" key="2">
    <source>
        <dbReference type="EMBL" id="CAI4020574.1"/>
    </source>
</evidence>
<feature type="compositionally biased region" description="Basic and acidic residues" evidence="1">
    <location>
        <begin position="684"/>
        <end position="697"/>
    </location>
</feature>
<proteinExistence type="predicted"/>
<comment type="caution">
    <text evidence="2">The sequence shown here is derived from an EMBL/GenBank/DDBJ whole genome shotgun (WGS) entry which is preliminary data.</text>
</comment>
<keyword evidence="4" id="KW-1185">Reference proteome</keyword>
<feature type="region of interest" description="Disordered" evidence="1">
    <location>
        <begin position="656"/>
        <end position="699"/>
    </location>
</feature>
<evidence type="ECO:0000256" key="1">
    <source>
        <dbReference type="SAM" id="MobiDB-lite"/>
    </source>
</evidence>
<sequence length="935" mass="103587">MQRILFMHNINKGKAGKAQSLRIPQTVWDLEVDLACLAGHVLDAMSSYRNPENLLVFDEAVIKAAMTNFIEGDFHEDLKVFNEVKDPRFTVEQTKMWTENVPTSSKPLGESQLQLADGKINQLVLNQTKLQFEADALSLARDASQLANLYNAEMQSERSTRLARVMHLKQENQIGSVIIWLDYTKYGTLSNTDLNNTVALAQKAMSQMPEQSCCFAIAPLLASDRRSGFREEFRRIEDKMEAKGLDAESVFLRFDTPPANKKVALSYQAWIINMKGPNVEQLFVVPRQAQWALSECQEKAQLMTGLTMPKAVIASLLNGGAQPGQHVGILNLSPYDGCLEKVALSWHLDHPERHLSSMALSTDMDVIAYNEKVVALYLIEEWKAGSHVMGDVRPYDPSAPAAAAVDLEKYPLKLAKVAMDPSKKGWERFRVTLSNEVRSMYVDDAIHSPKWKDLVLDFDRKFCGGTPVCEAIVPAEDEEEEMPQRTTFAEGSEPDLLSTLLDQYIVECRFAGRTPGTSLYLAHAVRRDGTRTEMVDNQKFKLFLVAHQDLEIDAKEFIIGHGKSTFMKPDKVAKMDLDAMLDASPGALQTPPASVPNRSPSFGDGPASAPKEAAKGVKLDDTRLPMVSHTADRKKLDKALSREQFEAAKRNVDSALKEVTTGRKSALKKDREESEVKHTRKGSKRETPKEVLDKLDTPKMNLSKEAGKIACKRLLDGLVRPAKAPEEKKAKVTKGKMKKAAAVEKTDDEDQKDCDSIDSEETLELPGKGDSNDGPGDDGAGDGSDVESVAANPGDDSTKGDDQSSLRTLYWAAVHEAQKRIKREFPDLSGREVLKRARAERLGCIYLLNSIFGIVQSENSKACSDAEPCAIGDLLREMEEEGITDVSFMATHVPVPRLTASKILDASPALDRRWRVAYAKAEKESLSIFSTMPSP</sequence>
<accession>A0A9P1M616</accession>
<reference evidence="3" key="2">
    <citation type="submission" date="2024-04" db="EMBL/GenBank/DDBJ databases">
        <authorList>
            <person name="Chen Y."/>
            <person name="Shah S."/>
            <person name="Dougan E. K."/>
            <person name="Thang M."/>
            <person name="Chan C."/>
        </authorList>
    </citation>
    <scope>NUCLEOTIDE SEQUENCE [LARGE SCALE GENOMIC DNA]</scope>
</reference>
<evidence type="ECO:0000313" key="3">
    <source>
        <dbReference type="EMBL" id="CAL1173949.1"/>
    </source>
</evidence>
<dbReference type="OrthoDB" id="418347at2759"/>
<gene>
    <name evidence="2" type="ORF">C1SCF055_LOCUS44982</name>
</gene>
<feature type="compositionally biased region" description="Basic and acidic residues" evidence="1">
    <location>
        <begin position="667"/>
        <end position="677"/>
    </location>
</feature>
<reference evidence="2" key="1">
    <citation type="submission" date="2022-10" db="EMBL/GenBank/DDBJ databases">
        <authorList>
            <person name="Chen Y."/>
            <person name="Dougan E. K."/>
            <person name="Chan C."/>
            <person name="Rhodes N."/>
            <person name="Thang M."/>
        </authorList>
    </citation>
    <scope>NUCLEOTIDE SEQUENCE</scope>
</reference>
<feature type="region of interest" description="Disordered" evidence="1">
    <location>
        <begin position="583"/>
        <end position="635"/>
    </location>
</feature>
<feature type="region of interest" description="Disordered" evidence="1">
    <location>
        <begin position="725"/>
        <end position="803"/>
    </location>
</feature>
<dbReference type="EMBL" id="CAMXCT020006820">
    <property type="protein sequence ID" value="CAL1173949.1"/>
    <property type="molecule type" value="Genomic_DNA"/>
</dbReference>
<feature type="compositionally biased region" description="Basic and acidic residues" evidence="1">
    <location>
        <begin position="612"/>
        <end position="623"/>
    </location>
</feature>
<dbReference type="AlphaFoldDB" id="A0A9P1M616"/>
<evidence type="ECO:0000313" key="4">
    <source>
        <dbReference type="Proteomes" id="UP001152797"/>
    </source>
</evidence>
<organism evidence="2">
    <name type="scientific">Cladocopium goreaui</name>
    <dbReference type="NCBI Taxonomy" id="2562237"/>
    <lineage>
        <taxon>Eukaryota</taxon>
        <taxon>Sar</taxon>
        <taxon>Alveolata</taxon>
        <taxon>Dinophyceae</taxon>
        <taxon>Suessiales</taxon>
        <taxon>Symbiodiniaceae</taxon>
        <taxon>Cladocopium</taxon>
    </lineage>
</organism>
<dbReference type="EMBL" id="CAMXCT030006820">
    <property type="protein sequence ID" value="CAL4807886.1"/>
    <property type="molecule type" value="Genomic_DNA"/>
</dbReference>
<protein>
    <submittedName>
        <fullName evidence="2">Uncharacterized protein</fullName>
    </submittedName>
</protein>
<name>A0A9P1M616_9DINO</name>
<feature type="compositionally biased region" description="Acidic residues" evidence="1">
    <location>
        <begin position="746"/>
        <end position="763"/>
    </location>
</feature>
<dbReference type="EMBL" id="CAMXCT010006820">
    <property type="protein sequence ID" value="CAI4020574.1"/>
    <property type="molecule type" value="Genomic_DNA"/>
</dbReference>